<dbReference type="EMBL" id="OV170223">
    <property type="protein sequence ID" value="CAH0723199.1"/>
    <property type="molecule type" value="Genomic_DNA"/>
</dbReference>
<organism evidence="2 4">
    <name type="scientific">Brenthis ino</name>
    <name type="common">lesser marbled fritillary</name>
    <dbReference type="NCBI Taxonomy" id="405034"/>
    <lineage>
        <taxon>Eukaryota</taxon>
        <taxon>Metazoa</taxon>
        <taxon>Ecdysozoa</taxon>
        <taxon>Arthropoda</taxon>
        <taxon>Hexapoda</taxon>
        <taxon>Insecta</taxon>
        <taxon>Pterygota</taxon>
        <taxon>Neoptera</taxon>
        <taxon>Endopterygota</taxon>
        <taxon>Lepidoptera</taxon>
        <taxon>Glossata</taxon>
        <taxon>Ditrysia</taxon>
        <taxon>Papilionoidea</taxon>
        <taxon>Nymphalidae</taxon>
        <taxon>Heliconiinae</taxon>
        <taxon>Argynnini</taxon>
        <taxon>Brenthis</taxon>
    </lineage>
</organism>
<reference evidence="2" key="1">
    <citation type="submission" date="2021-12" db="EMBL/GenBank/DDBJ databases">
        <authorList>
            <person name="Martin H S."/>
        </authorList>
    </citation>
    <scope>NUCLEOTIDE SEQUENCE</scope>
</reference>
<evidence type="ECO:0000313" key="3">
    <source>
        <dbReference type="EMBL" id="CAH0723199.1"/>
    </source>
</evidence>
<evidence type="ECO:0000313" key="4">
    <source>
        <dbReference type="Proteomes" id="UP000838878"/>
    </source>
</evidence>
<name>A0A8J9UZR0_9NEOP</name>
<dbReference type="AlphaFoldDB" id="A0A8J9UZR0"/>
<gene>
    <name evidence="2" type="ORF">BINO364_LOCUS4021</name>
    <name evidence="3" type="ORF">BINO364_LOCUS9061</name>
</gene>
<evidence type="ECO:0000256" key="1">
    <source>
        <dbReference type="SAM" id="MobiDB-lite"/>
    </source>
</evidence>
<dbReference type="Proteomes" id="UP000838878">
    <property type="component" value="Chromosome 12"/>
</dbReference>
<dbReference type="OrthoDB" id="6939491at2759"/>
<dbReference type="EMBL" id="OV170232">
    <property type="protein sequence ID" value="CAH0717410.1"/>
    <property type="molecule type" value="Genomic_DNA"/>
</dbReference>
<feature type="compositionally biased region" description="Pro residues" evidence="1">
    <location>
        <begin position="20"/>
        <end position="33"/>
    </location>
</feature>
<proteinExistence type="predicted"/>
<feature type="region of interest" description="Disordered" evidence="1">
    <location>
        <begin position="1"/>
        <end position="37"/>
    </location>
</feature>
<dbReference type="Proteomes" id="UP000838878">
    <property type="component" value="Chromosome 3"/>
</dbReference>
<feature type="region of interest" description="Disordered" evidence="1">
    <location>
        <begin position="48"/>
        <end position="67"/>
    </location>
</feature>
<accession>A0A8J9UZR0</accession>
<protein>
    <submittedName>
        <fullName evidence="2 3">Uncharacterized protein</fullName>
    </submittedName>
</protein>
<feature type="non-terminal residue" evidence="2">
    <location>
        <position position="108"/>
    </location>
</feature>
<keyword evidence="4" id="KW-1185">Reference proteome</keyword>
<evidence type="ECO:0000313" key="2">
    <source>
        <dbReference type="EMBL" id="CAH0717410.1"/>
    </source>
</evidence>
<sequence>MGLLHSPLCYQRSTRSNPHGTPPPEEGHLPPPTEVGNLPVRFLASRPVGLPGTTELPHHDKVDAQRGGNAHVDSLLILLSGEKSGAGSSITCFARYTANYHKYLVELD</sequence>